<evidence type="ECO:0000259" key="2">
    <source>
        <dbReference type="Pfam" id="PF03795"/>
    </source>
</evidence>
<protein>
    <submittedName>
        <fullName evidence="3">Dehydrogenase</fullName>
    </submittedName>
</protein>
<sequence>MRVMVIVKATNESEAGKMPGTELLEAMGKFNEELVKAGVMLAGEGLHPSAMGKRVRFSGSARTVIDGPFAETKELVAGFWLWKVASMDEAVEWVRRCPNPMEGESEIEIRPLFSMEDFGAELTPELREQEARLRTEIDDNAKGGR</sequence>
<proteinExistence type="inferred from homology"/>
<gene>
    <name evidence="3" type="ORF">WS71_08610</name>
</gene>
<organism evidence="3 4">
    <name type="scientific">Burkholderia mayonis</name>
    <dbReference type="NCBI Taxonomy" id="1385591"/>
    <lineage>
        <taxon>Bacteria</taxon>
        <taxon>Pseudomonadati</taxon>
        <taxon>Pseudomonadota</taxon>
        <taxon>Betaproteobacteria</taxon>
        <taxon>Burkholderiales</taxon>
        <taxon>Burkholderiaceae</taxon>
        <taxon>Burkholderia</taxon>
        <taxon>pseudomallei group</taxon>
    </lineage>
</organism>
<evidence type="ECO:0000256" key="1">
    <source>
        <dbReference type="ARBA" id="ARBA00007689"/>
    </source>
</evidence>
<dbReference type="InterPro" id="IPR005545">
    <property type="entry name" value="YCII"/>
</dbReference>
<dbReference type="Proteomes" id="UP000067711">
    <property type="component" value="Chromosome 2"/>
</dbReference>
<dbReference type="EMBL" id="CP013388">
    <property type="protein sequence ID" value="AOJ08178.1"/>
    <property type="molecule type" value="Genomic_DNA"/>
</dbReference>
<reference evidence="3 4" key="1">
    <citation type="submission" date="2015-12" db="EMBL/GenBank/DDBJ databases">
        <title>Diversity of Burkholderia near neighbor genomes.</title>
        <authorList>
            <person name="Sahl J."/>
            <person name="Wagner D."/>
            <person name="Keim P."/>
        </authorList>
    </citation>
    <scope>NUCLEOTIDE SEQUENCE [LARGE SCALE GENOMIC DNA]</scope>
    <source>
        <strain evidence="3 4">BDU8</strain>
    </source>
</reference>
<dbReference type="InterPro" id="IPR011008">
    <property type="entry name" value="Dimeric_a/b-barrel"/>
</dbReference>
<accession>A0A1B4FWX3</accession>
<dbReference type="PANTHER" id="PTHR35174">
    <property type="entry name" value="BLL7171 PROTEIN-RELATED"/>
    <property type="match status" value="1"/>
</dbReference>
<feature type="domain" description="YCII-related" evidence="2">
    <location>
        <begin position="1"/>
        <end position="111"/>
    </location>
</feature>
<dbReference type="Gene3D" id="3.30.70.1060">
    <property type="entry name" value="Dimeric alpha+beta barrel"/>
    <property type="match status" value="1"/>
</dbReference>
<dbReference type="Pfam" id="PF03795">
    <property type="entry name" value="YCII"/>
    <property type="match status" value="1"/>
</dbReference>
<name>A0A1B4FWX3_9BURK</name>
<dbReference type="AlphaFoldDB" id="A0A1B4FWX3"/>
<evidence type="ECO:0000313" key="3">
    <source>
        <dbReference type="EMBL" id="AOJ08178.1"/>
    </source>
</evidence>
<evidence type="ECO:0000313" key="4">
    <source>
        <dbReference type="Proteomes" id="UP000067711"/>
    </source>
</evidence>
<comment type="similarity">
    <text evidence="1">Belongs to the YciI family.</text>
</comment>
<dbReference type="SUPFAM" id="SSF54909">
    <property type="entry name" value="Dimeric alpha+beta barrel"/>
    <property type="match status" value="1"/>
</dbReference>
<dbReference type="RefSeq" id="WP_066491390.1">
    <property type="nucleotide sequence ID" value="NZ_CP013388.1"/>
</dbReference>
<dbReference type="PANTHER" id="PTHR35174:SF4">
    <property type="entry name" value="BLL7163 PROTEIN"/>
    <property type="match status" value="1"/>
</dbReference>